<reference evidence="1" key="2">
    <citation type="submission" date="2020-09" db="EMBL/GenBank/DDBJ databases">
        <authorList>
            <person name="Sun Q."/>
            <person name="Zhou Y."/>
        </authorList>
    </citation>
    <scope>NUCLEOTIDE SEQUENCE</scope>
    <source>
        <strain evidence="1">CGMCC 1.15085</strain>
    </source>
</reference>
<dbReference type="SUPFAM" id="SSF48576">
    <property type="entry name" value="Terpenoid synthases"/>
    <property type="match status" value="1"/>
</dbReference>
<dbReference type="Proteomes" id="UP000636793">
    <property type="component" value="Unassembled WGS sequence"/>
</dbReference>
<evidence type="ECO:0000313" key="1">
    <source>
        <dbReference type="EMBL" id="GGB22910.1"/>
    </source>
</evidence>
<dbReference type="Pfam" id="PF00494">
    <property type="entry name" value="SQS_PSY"/>
    <property type="match status" value="1"/>
</dbReference>
<proteinExistence type="predicted"/>
<accession>A0A916WR84</accession>
<dbReference type="Gene3D" id="1.10.600.10">
    <property type="entry name" value="Farnesyl Diphosphate Synthase"/>
    <property type="match status" value="1"/>
</dbReference>
<dbReference type="InterPro" id="IPR008949">
    <property type="entry name" value="Isoprenoid_synthase_dom_sf"/>
</dbReference>
<reference evidence="1" key="1">
    <citation type="journal article" date="2014" name="Int. J. Syst. Evol. Microbiol.">
        <title>Complete genome sequence of Corynebacterium casei LMG S-19264T (=DSM 44701T), isolated from a smear-ripened cheese.</title>
        <authorList>
            <consortium name="US DOE Joint Genome Institute (JGI-PGF)"/>
            <person name="Walter F."/>
            <person name="Albersmeier A."/>
            <person name="Kalinowski J."/>
            <person name="Ruckert C."/>
        </authorList>
    </citation>
    <scope>NUCLEOTIDE SEQUENCE</scope>
    <source>
        <strain evidence="1">CGMCC 1.15085</strain>
    </source>
</reference>
<dbReference type="InterPro" id="IPR002060">
    <property type="entry name" value="Squ/phyt_synthse"/>
</dbReference>
<dbReference type="SFLD" id="SFLDG01018">
    <property type="entry name" value="Squalene/Phytoene_Synthase_Lik"/>
    <property type="match status" value="1"/>
</dbReference>
<organism evidence="1 2">
    <name type="scientific">Flexivirga endophytica</name>
    <dbReference type="NCBI Taxonomy" id="1849103"/>
    <lineage>
        <taxon>Bacteria</taxon>
        <taxon>Bacillati</taxon>
        <taxon>Actinomycetota</taxon>
        <taxon>Actinomycetes</taxon>
        <taxon>Micrococcales</taxon>
        <taxon>Dermacoccaceae</taxon>
        <taxon>Flexivirga</taxon>
    </lineage>
</organism>
<dbReference type="GO" id="GO:0004311">
    <property type="term" value="F:geranylgeranyl diphosphate synthase activity"/>
    <property type="evidence" value="ECO:0007669"/>
    <property type="project" value="InterPro"/>
</dbReference>
<dbReference type="RefSeq" id="WP_188835991.1">
    <property type="nucleotide sequence ID" value="NZ_BMHI01000002.1"/>
</dbReference>
<protein>
    <submittedName>
        <fullName evidence="1">Phytoene synthase</fullName>
    </submittedName>
</protein>
<evidence type="ECO:0000313" key="2">
    <source>
        <dbReference type="Proteomes" id="UP000636793"/>
    </source>
</evidence>
<dbReference type="SFLD" id="SFLDS00005">
    <property type="entry name" value="Isoprenoid_Synthase_Type_I"/>
    <property type="match status" value="1"/>
</dbReference>
<dbReference type="AlphaFoldDB" id="A0A916WR84"/>
<dbReference type="InterPro" id="IPR044843">
    <property type="entry name" value="Trans_IPPS_bact-type"/>
</dbReference>
<sequence length="286" mass="31192">MLDAHSLPGVSTPEATPSAASENFPVALRLLPVRHRRVLLAVYDVARHIDQLGDAAPGDRVRALREFRIDLQRVRDHLTPRSRVLIELAPYASEFDLPLRAFDDLIDANLMDQDVTRYADLDALLDYCALSAHPIGRLVLAVFGQATPRRIAWSDSVCAALQILEHCQDVVEDHRAGRVYLPQDQLYAAGLTDTTMLLPEGQAALRSVVLAQVATCREMLSAGRELVGGLRGWGRAAVAGYVAGGLATADALERAGGDVTGAHTIRPRRIDLLRHGIRLLLTSGRH</sequence>
<keyword evidence="2" id="KW-1185">Reference proteome</keyword>
<name>A0A916WR84_9MICO</name>
<gene>
    <name evidence="1" type="ORF">GCM10011492_10940</name>
</gene>
<dbReference type="EMBL" id="BMHI01000002">
    <property type="protein sequence ID" value="GGB22910.1"/>
    <property type="molecule type" value="Genomic_DNA"/>
</dbReference>
<dbReference type="SFLD" id="SFLDG01212">
    <property type="entry name" value="Phytoene_synthase_like"/>
    <property type="match status" value="1"/>
</dbReference>
<comment type="caution">
    <text evidence="1">The sequence shown here is derived from an EMBL/GenBank/DDBJ whole genome shotgun (WGS) entry which is preliminary data.</text>
</comment>
<dbReference type="PANTHER" id="PTHR31480">
    <property type="entry name" value="BIFUNCTIONAL LYCOPENE CYCLASE/PHYTOENE SYNTHASE"/>
    <property type="match status" value="1"/>
</dbReference>